<dbReference type="AlphaFoldDB" id="A0A8X6MRU0"/>
<evidence type="ECO:0000313" key="2">
    <source>
        <dbReference type="EMBL" id="GFS74536.1"/>
    </source>
</evidence>
<gene>
    <name evidence="2" type="ORF">NPIL_118031</name>
</gene>
<sequence length="147" mass="16236">MSFRIKVFAPKFLSSRLFQDDLLTRAGLGLQVSVLVSSLDWLFRLLSFSLSALIAAPVYLRANSLKGCFARIFMIFGLIMIARFRSFCRLSRDPALIRLDGYPLSGLSGASVFSFWPQVSFLGVLPIASSTLAGTDGLANPGYRFNR</sequence>
<dbReference type="Proteomes" id="UP000887013">
    <property type="component" value="Unassembled WGS sequence"/>
</dbReference>
<proteinExistence type="predicted"/>
<keyword evidence="1" id="KW-1133">Transmembrane helix</keyword>
<feature type="transmembrane region" description="Helical" evidence="1">
    <location>
        <begin position="41"/>
        <end position="60"/>
    </location>
</feature>
<keyword evidence="1" id="KW-0812">Transmembrane</keyword>
<name>A0A8X6MRU0_NEPPI</name>
<protein>
    <submittedName>
        <fullName evidence="2">Uncharacterized protein</fullName>
    </submittedName>
</protein>
<organism evidence="2 3">
    <name type="scientific">Nephila pilipes</name>
    <name type="common">Giant wood spider</name>
    <name type="synonym">Nephila maculata</name>
    <dbReference type="NCBI Taxonomy" id="299642"/>
    <lineage>
        <taxon>Eukaryota</taxon>
        <taxon>Metazoa</taxon>
        <taxon>Ecdysozoa</taxon>
        <taxon>Arthropoda</taxon>
        <taxon>Chelicerata</taxon>
        <taxon>Arachnida</taxon>
        <taxon>Araneae</taxon>
        <taxon>Araneomorphae</taxon>
        <taxon>Entelegynae</taxon>
        <taxon>Araneoidea</taxon>
        <taxon>Nephilidae</taxon>
        <taxon>Nephila</taxon>
    </lineage>
</organism>
<evidence type="ECO:0000313" key="3">
    <source>
        <dbReference type="Proteomes" id="UP000887013"/>
    </source>
</evidence>
<keyword evidence="3" id="KW-1185">Reference proteome</keyword>
<evidence type="ECO:0000256" key="1">
    <source>
        <dbReference type="SAM" id="Phobius"/>
    </source>
</evidence>
<feature type="transmembrane region" description="Helical" evidence="1">
    <location>
        <begin position="67"/>
        <end position="84"/>
    </location>
</feature>
<dbReference type="EMBL" id="BMAW01096402">
    <property type="protein sequence ID" value="GFS74536.1"/>
    <property type="molecule type" value="Genomic_DNA"/>
</dbReference>
<accession>A0A8X6MRU0</accession>
<reference evidence="2" key="1">
    <citation type="submission" date="2020-08" db="EMBL/GenBank/DDBJ databases">
        <title>Multicomponent nature underlies the extraordinary mechanical properties of spider dragline silk.</title>
        <authorList>
            <person name="Kono N."/>
            <person name="Nakamura H."/>
            <person name="Mori M."/>
            <person name="Yoshida Y."/>
            <person name="Ohtoshi R."/>
            <person name="Malay A.D."/>
            <person name="Moran D.A.P."/>
            <person name="Tomita M."/>
            <person name="Numata K."/>
            <person name="Arakawa K."/>
        </authorList>
    </citation>
    <scope>NUCLEOTIDE SEQUENCE</scope>
</reference>
<keyword evidence="1" id="KW-0472">Membrane</keyword>
<comment type="caution">
    <text evidence="2">The sequence shown here is derived from an EMBL/GenBank/DDBJ whole genome shotgun (WGS) entry which is preliminary data.</text>
</comment>